<evidence type="ECO:0000256" key="1">
    <source>
        <dbReference type="SAM" id="MobiDB-lite"/>
    </source>
</evidence>
<evidence type="ECO:0000313" key="3">
    <source>
        <dbReference type="Proteomes" id="UP000053317"/>
    </source>
</evidence>
<name>A0A0G2ETT4_PHACM</name>
<evidence type="ECO:0000313" key="2">
    <source>
        <dbReference type="EMBL" id="KKY25604.1"/>
    </source>
</evidence>
<reference evidence="2 3" key="1">
    <citation type="submission" date="2015-05" db="EMBL/GenBank/DDBJ databases">
        <title>Distinctive expansion of gene families associated with plant cell wall degradation and secondary metabolism in the genomes of grapevine trunk pathogens.</title>
        <authorList>
            <person name="Lawrence D.P."/>
            <person name="Travadon R."/>
            <person name="Rolshausen P.E."/>
            <person name="Baumgartner K."/>
        </authorList>
    </citation>
    <scope>NUCLEOTIDE SEQUENCE [LARGE SCALE GENOMIC DNA]</scope>
    <source>
        <strain evidence="2">UCRPC4</strain>
    </source>
</reference>
<sequence>MSFRYSSTHEYPPVPGTEDEENIWEDGFLGRAPRAPSNAALPPTPIRVVAHASAASVASAASQPSTGRALRAIRALSPRLETPASGPPGPNLRNYDRASQIKLEALVRRGLFHSGDIWSYHKDLPGYGRVQYSARIVSIHSVTLTFETVNGPPDTVVVKNPKDFVKKVNCTMPPQLHLLLTFDTSRHLELQGLDGRHQEGSGRTHNFKVLMGKSGA</sequence>
<feature type="region of interest" description="Disordered" evidence="1">
    <location>
        <begin position="1"/>
        <end position="21"/>
    </location>
</feature>
<proteinExistence type="predicted"/>
<accession>A0A0G2ETT4</accession>
<comment type="caution">
    <text evidence="2">The sequence shown here is derived from an EMBL/GenBank/DDBJ whole genome shotgun (WGS) entry which is preliminary data.</text>
</comment>
<gene>
    <name evidence="2" type="ORF">UCRPC4_g01675</name>
</gene>
<dbReference type="AlphaFoldDB" id="A0A0G2ETT4"/>
<reference evidence="2 3" key="2">
    <citation type="submission" date="2015-05" db="EMBL/GenBank/DDBJ databases">
        <authorList>
            <person name="Morales-Cruz A."/>
            <person name="Amrine K.C."/>
            <person name="Cantu D."/>
        </authorList>
    </citation>
    <scope>NUCLEOTIDE SEQUENCE [LARGE SCALE GENOMIC DNA]</scope>
    <source>
        <strain evidence="2">UCRPC4</strain>
    </source>
</reference>
<keyword evidence="3" id="KW-1185">Reference proteome</keyword>
<dbReference type="EMBL" id="LCWF01000040">
    <property type="protein sequence ID" value="KKY25604.1"/>
    <property type="molecule type" value="Genomic_DNA"/>
</dbReference>
<dbReference type="OrthoDB" id="2289918at2759"/>
<protein>
    <submittedName>
        <fullName evidence="2">Uncharacterized protein</fullName>
    </submittedName>
</protein>
<organism evidence="2 3">
    <name type="scientific">Phaeomoniella chlamydospora</name>
    <name type="common">Phaeoacremonium chlamydosporum</name>
    <dbReference type="NCBI Taxonomy" id="158046"/>
    <lineage>
        <taxon>Eukaryota</taxon>
        <taxon>Fungi</taxon>
        <taxon>Dikarya</taxon>
        <taxon>Ascomycota</taxon>
        <taxon>Pezizomycotina</taxon>
        <taxon>Eurotiomycetes</taxon>
        <taxon>Chaetothyriomycetidae</taxon>
        <taxon>Phaeomoniellales</taxon>
        <taxon>Phaeomoniellaceae</taxon>
        <taxon>Phaeomoniella</taxon>
    </lineage>
</organism>
<dbReference type="Proteomes" id="UP000053317">
    <property type="component" value="Unassembled WGS sequence"/>
</dbReference>